<keyword evidence="1" id="KW-0472">Membrane</keyword>
<evidence type="ECO:0000313" key="3">
    <source>
        <dbReference type="Proteomes" id="UP000183954"/>
    </source>
</evidence>
<keyword evidence="1" id="KW-1133">Transmembrane helix</keyword>
<sequence length="309" mass="34597">MTLLILIAFLTMVTGAFLVLDVSPQYFAETLAQPIQARKPTMRKEIRATVQKKKLRGIRLLIKEARDVLEITGRSAKFGVICLLSLALMMLGALLAITMNNLFMVPVMAVGFSLLPFWYILFTATSFKKHLNGELETALSVITTSYLRSESIITAVDENLPYLNPPVVQVLESFLAQSKLINSNLRSALERLKGKLFSKVFDEWLDALIACQEDKTLKTTLIPIVNKLSDMRIVAADLDYLLYAPVKEFITMAVLLVGNIPLIYVLNKSWFHTLVDTTPGKLILAVCVLVIFISTAAVVRLMKPVEYKR</sequence>
<feature type="transmembrane region" description="Helical" evidence="1">
    <location>
        <begin position="6"/>
        <end position="28"/>
    </location>
</feature>
<dbReference type="AlphaFoldDB" id="A0A1M5V2W7"/>
<name>A0A1M5V2W7_9FIRM</name>
<feature type="transmembrane region" description="Helical" evidence="1">
    <location>
        <begin position="78"/>
        <end position="97"/>
    </location>
</feature>
<evidence type="ECO:0000313" key="2">
    <source>
        <dbReference type="EMBL" id="SHH69494.1"/>
    </source>
</evidence>
<dbReference type="OrthoDB" id="9780661at2"/>
<feature type="transmembrane region" description="Helical" evidence="1">
    <location>
        <begin position="282"/>
        <end position="302"/>
    </location>
</feature>
<dbReference type="STRING" id="1121420.SAMN02746098_01173"/>
<reference evidence="3" key="1">
    <citation type="submission" date="2016-11" db="EMBL/GenBank/DDBJ databases">
        <authorList>
            <person name="Varghese N."/>
            <person name="Submissions S."/>
        </authorList>
    </citation>
    <scope>NUCLEOTIDE SEQUENCE [LARGE SCALE GENOMIC DNA]</scope>
    <source>
        <strain evidence="3">DSM 15449</strain>
    </source>
</reference>
<protein>
    <recommendedName>
        <fullName evidence="4">Flp pilus assembly protein TadB</fullName>
    </recommendedName>
</protein>
<feature type="transmembrane region" description="Helical" evidence="1">
    <location>
        <begin position="103"/>
        <end position="122"/>
    </location>
</feature>
<keyword evidence="3" id="KW-1185">Reference proteome</keyword>
<dbReference type="RefSeq" id="WP_073028522.1">
    <property type="nucleotide sequence ID" value="NZ_FQXJ01000004.1"/>
</dbReference>
<dbReference type="Proteomes" id="UP000183954">
    <property type="component" value="Unassembled WGS sequence"/>
</dbReference>
<gene>
    <name evidence="2" type="ORF">SAMN02746098_01173</name>
</gene>
<evidence type="ECO:0008006" key="4">
    <source>
        <dbReference type="Google" id="ProtNLM"/>
    </source>
</evidence>
<dbReference type="EMBL" id="FQXJ01000004">
    <property type="protein sequence ID" value="SHH69494.1"/>
    <property type="molecule type" value="Genomic_DNA"/>
</dbReference>
<evidence type="ECO:0000256" key="1">
    <source>
        <dbReference type="SAM" id="Phobius"/>
    </source>
</evidence>
<keyword evidence="1" id="KW-0812">Transmembrane</keyword>
<proteinExistence type="predicted"/>
<accession>A0A1M5V2W7</accession>
<organism evidence="2 3">
    <name type="scientific">Desulfosporosinus lacus DSM 15449</name>
    <dbReference type="NCBI Taxonomy" id="1121420"/>
    <lineage>
        <taxon>Bacteria</taxon>
        <taxon>Bacillati</taxon>
        <taxon>Bacillota</taxon>
        <taxon>Clostridia</taxon>
        <taxon>Eubacteriales</taxon>
        <taxon>Desulfitobacteriaceae</taxon>
        <taxon>Desulfosporosinus</taxon>
    </lineage>
</organism>
<feature type="transmembrane region" description="Helical" evidence="1">
    <location>
        <begin position="249"/>
        <end position="267"/>
    </location>
</feature>